<evidence type="ECO:0000313" key="1">
    <source>
        <dbReference type="EMBL" id="PSS12748.1"/>
    </source>
</evidence>
<dbReference type="RefSeq" id="XP_024718746.1">
    <property type="nucleotide sequence ID" value="XM_024864576.1"/>
</dbReference>
<name>A0A2T3AVQ8_AMORE</name>
<dbReference type="InParanoid" id="A0A2T3AVQ8"/>
<dbReference type="AlphaFoldDB" id="A0A2T3AVQ8"/>
<sequence>MPVRIHETAQIALGEILVYMKQTNFISYDQLHLLAGVVSGATYTGFVGPYAGTVKEPDALVRVRRRPQLWPIWVAEVGWSESRPSLDRDIDIWLRGTDYMVLLTILLKYDLRMSSTIAGYIIFYTQNGTRINRREIFPAPPNPIDDQITFTREELFGDSLTLEPGQAPGDTYTIDVSVFRSFATEYAELMGLTPVT</sequence>
<dbReference type="EMBL" id="KZ679015">
    <property type="protein sequence ID" value="PSS12748.1"/>
    <property type="molecule type" value="Genomic_DNA"/>
</dbReference>
<proteinExistence type="predicted"/>
<protein>
    <submittedName>
        <fullName evidence="1">Uncharacterized protein</fullName>
    </submittedName>
</protein>
<dbReference type="GeneID" id="36572657"/>
<keyword evidence="2" id="KW-1185">Reference proteome</keyword>
<dbReference type="OrthoDB" id="4368470at2759"/>
<gene>
    <name evidence="1" type="ORF">M430DRAFT_21816</name>
</gene>
<evidence type="ECO:0000313" key="2">
    <source>
        <dbReference type="Proteomes" id="UP000241818"/>
    </source>
</evidence>
<organism evidence="1 2">
    <name type="scientific">Amorphotheca resinae ATCC 22711</name>
    <dbReference type="NCBI Taxonomy" id="857342"/>
    <lineage>
        <taxon>Eukaryota</taxon>
        <taxon>Fungi</taxon>
        <taxon>Dikarya</taxon>
        <taxon>Ascomycota</taxon>
        <taxon>Pezizomycotina</taxon>
        <taxon>Leotiomycetes</taxon>
        <taxon>Helotiales</taxon>
        <taxon>Amorphothecaceae</taxon>
        <taxon>Amorphotheca</taxon>
    </lineage>
</organism>
<dbReference type="Proteomes" id="UP000241818">
    <property type="component" value="Unassembled WGS sequence"/>
</dbReference>
<reference evidence="1 2" key="1">
    <citation type="journal article" date="2018" name="New Phytol.">
        <title>Comparative genomics and transcriptomics depict ericoid mycorrhizal fungi as versatile saprotrophs and plant mutualists.</title>
        <authorList>
            <person name="Martino E."/>
            <person name="Morin E."/>
            <person name="Grelet G.A."/>
            <person name="Kuo A."/>
            <person name="Kohler A."/>
            <person name="Daghino S."/>
            <person name="Barry K.W."/>
            <person name="Cichocki N."/>
            <person name="Clum A."/>
            <person name="Dockter R.B."/>
            <person name="Hainaut M."/>
            <person name="Kuo R.C."/>
            <person name="LaButti K."/>
            <person name="Lindahl B.D."/>
            <person name="Lindquist E.A."/>
            <person name="Lipzen A."/>
            <person name="Khouja H.R."/>
            <person name="Magnuson J."/>
            <person name="Murat C."/>
            <person name="Ohm R.A."/>
            <person name="Singer S.W."/>
            <person name="Spatafora J.W."/>
            <person name="Wang M."/>
            <person name="Veneault-Fourrey C."/>
            <person name="Henrissat B."/>
            <person name="Grigoriev I.V."/>
            <person name="Martin F.M."/>
            <person name="Perotto S."/>
        </authorList>
    </citation>
    <scope>NUCLEOTIDE SEQUENCE [LARGE SCALE GENOMIC DNA]</scope>
    <source>
        <strain evidence="1 2">ATCC 22711</strain>
    </source>
</reference>
<accession>A0A2T3AVQ8</accession>